<dbReference type="EMBL" id="KN832970">
    <property type="protein sequence ID" value="KIM92177.1"/>
    <property type="molecule type" value="Genomic_DNA"/>
</dbReference>
<sequence>MARTKPSLSGPVSGFWPKTRNPGLHSPTRDPTTDVTSSSPPHHLSPSPPPVSDFWPQTRNPGLRSPTRDPTADVTSLLPPHHPSALSPAAISYGVPETELQQLSFAFLAQTPPRASCFQPNGHTTTTTITTPFHHPSASSPAAVSHGTPETELQQLGFAFLAQTPSPSLVFPTEWPHHHHHNNNNNNTIP</sequence>
<feature type="region of interest" description="Disordered" evidence="1">
    <location>
        <begin position="1"/>
        <end position="83"/>
    </location>
</feature>
<organism evidence="2 3">
    <name type="scientific">Piloderma croceum (strain F 1598)</name>
    <dbReference type="NCBI Taxonomy" id="765440"/>
    <lineage>
        <taxon>Eukaryota</taxon>
        <taxon>Fungi</taxon>
        <taxon>Dikarya</taxon>
        <taxon>Basidiomycota</taxon>
        <taxon>Agaricomycotina</taxon>
        <taxon>Agaricomycetes</taxon>
        <taxon>Agaricomycetidae</taxon>
        <taxon>Atheliales</taxon>
        <taxon>Atheliaceae</taxon>
        <taxon>Piloderma</taxon>
    </lineage>
</organism>
<protein>
    <submittedName>
        <fullName evidence="2">Uncharacterized protein</fullName>
    </submittedName>
</protein>
<reference evidence="3" key="2">
    <citation type="submission" date="2015-01" db="EMBL/GenBank/DDBJ databases">
        <title>Evolutionary Origins and Diversification of the Mycorrhizal Mutualists.</title>
        <authorList>
            <consortium name="DOE Joint Genome Institute"/>
            <consortium name="Mycorrhizal Genomics Consortium"/>
            <person name="Kohler A."/>
            <person name="Kuo A."/>
            <person name="Nagy L.G."/>
            <person name="Floudas D."/>
            <person name="Copeland A."/>
            <person name="Barry K.W."/>
            <person name="Cichocki N."/>
            <person name="Veneault-Fourrey C."/>
            <person name="LaButti K."/>
            <person name="Lindquist E.A."/>
            <person name="Lipzen A."/>
            <person name="Lundell T."/>
            <person name="Morin E."/>
            <person name="Murat C."/>
            <person name="Riley R."/>
            <person name="Ohm R."/>
            <person name="Sun H."/>
            <person name="Tunlid A."/>
            <person name="Henrissat B."/>
            <person name="Grigoriev I.V."/>
            <person name="Hibbett D.S."/>
            <person name="Martin F."/>
        </authorList>
    </citation>
    <scope>NUCLEOTIDE SEQUENCE [LARGE SCALE GENOMIC DNA]</scope>
    <source>
        <strain evidence="3">F 1598</strain>
    </source>
</reference>
<dbReference type="InParanoid" id="A0A0C3CRA0"/>
<reference evidence="2 3" key="1">
    <citation type="submission" date="2014-04" db="EMBL/GenBank/DDBJ databases">
        <authorList>
            <consortium name="DOE Joint Genome Institute"/>
            <person name="Kuo A."/>
            <person name="Tarkka M."/>
            <person name="Buscot F."/>
            <person name="Kohler A."/>
            <person name="Nagy L.G."/>
            <person name="Floudas D."/>
            <person name="Copeland A."/>
            <person name="Barry K.W."/>
            <person name="Cichocki N."/>
            <person name="Veneault-Fourrey C."/>
            <person name="LaButti K."/>
            <person name="Lindquist E.A."/>
            <person name="Lipzen A."/>
            <person name="Lundell T."/>
            <person name="Morin E."/>
            <person name="Murat C."/>
            <person name="Sun H."/>
            <person name="Tunlid A."/>
            <person name="Henrissat B."/>
            <person name="Grigoriev I.V."/>
            <person name="Hibbett D.S."/>
            <person name="Martin F."/>
            <person name="Nordberg H.P."/>
            <person name="Cantor M.N."/>
            <person name="Hua S.X."/>
        </authorList>
    </citation>
    <scope>NUCLEOTIDE SEQUENCE [LARGE SCALE GENOMIC DNA]</scope>
    <source>
        <strain evidence="2 3">F 1598</strain>
    </source>
</reference>
<proteinExistence type="predicted"/>
<dbReference type="AlphaFoldDB" id="A0A0C3CRA0"/>
<evidence type="ECO:0000256" key="1">
    <source>
        <dbReference type="SAM" id="MobiDB-lite"/>
    </source>
</evidence>
<evidence type="ECO:0000313" key="2">
    <source>
        <dbReference type="EMBL" id="KIM92177.1"/>
    </source>
</evidence>
<accession>A0A0C3CRA0</accession>
<gene>
    <name evidence="2" type="ORF">PILCRDRAFT_279</name>
</gene>
<keyword evidence="3" id="KW-1185">Reference proteome</keyword>
<evidence type="ECO:0000313" key="3">
    <source>
        <dbReference type="Proteomes" id="UP000054166"/>
    </source>
</evidence>
<name>A0A0C3CRA0_PILCF</name>
<dbReference type="HOGENOM" id="CLU_1428479_0_0_1"/>
<dbReference type="Proteomes" id="UP000054166">
    <property type="component" value="Unassembled WGS sequence"/>
</dbReference>